<dbReference type="InterPro" id="IPR036661">
    <property type="entry name" value="Luciferase-like_sf"/>
</dbReference>
<dbReference type="PANTHER" id="PTHR42847:SF4">
    <property type="entry name" value="ALKANESULFONATE MONOOXYGENASE-RELATED"/>
    <property type="match status" value="1"/>
</dbReference>
<evidence type="ECO:0000256" key="1">
    <source>
        <dbReference type="ARBA" id="ARBA00022630"/>
    </source>
</evidence>
<accession>A0A5C5RGQ0</accession>
<feature type="domain" description="Luciferase-like" evidence="5">
    <location>
        <begin position="19"/>
        <end position="293"/>
    </location>
</feature>
<gene>
    <name evidence="6" type="ORF">FK268_22340</name>
</gene>
<evidence type="ECO:0000256" key="2">
    <source>
        <dbReference type="ARBA" id="ARBA00022643"/>
    </source>
</evidence>
<reference evidence="6 7" key="1">
    <citation type="submission" date="2019-08" db="EMBL/GenBank/DDBJ databases">
        <title>Tsukamurella conjunctivitidis sp. nov., Tsukamurella assacharolytica sp. nov. and Tsukamurella sputae sp. nov. isolated from patients with conjunctivitis, bacteraemia (lymphoma) and respiratory infection (sputum) in Hong Kong.</title>
        <authorList>
            <person name="Fok K.M.N."/>
            <person name="Fong J.Y.H."/>
        </authorList>
    </citation>
    <scope>NUCLEOTIDE SEQUENCE [LARGE SCALE GENOMIC DNA]</scope>
    <source>
        <strain evidence="6 7">HKU70</strain>
    </source>
</reference>
<dbReference type="GO" id="GO:0008726">
    <property type="term" value="F:alkanesulfonate monooxygenase activity"/>
    <property type="evidence" value="ECO:0007669"/>
    <property type="project" value="TreeGrafter"/>
</dbReference>
<evidence type="ECO:0000313" key="7">
    <source>
        <dbReference type="Proteomes" id="UP000319792"/>
    </source>
</evidence>
<dbReference type="Gene3D" id="3.20.20.30">
    <property type="entry name" value="Luciferase-like domain"/>
    <property type="match status" value="1"/>
</dbReference>
<evidence type="ECO:0000256" key="3">
    <source>
        <dbReference type="ARBA" id="ARBA00023002"/>
    </source>
</evidence>
<name>A0A5C5RGQ0_9ACTN</name>
<dbReference type="PANTHER" id="PTHR42847">
    <property type="entry name" value="ALKANESULFONATE MONOOXYGENASE"/>
    <property type="match status" value="1"/>
</dbReference>
<organism evidence="6 7">
    <name type="scientific">Tsukamurella sputi</name>
    <dbReference type="NCBI Taxonomy" id="2591848"/>
    <lineage>
        <taxon>Bacteria</taxon>
        <taxon>Bacillati</taxon>
        <taxon>Actinomycetota</taxon>
        <taxon>Actinomycetes</taxon>
        <taxon>Mycobacteriales</taxon>
        <taxon>Tsukamurellaceae</taxon>
        <taxon>Tsukamurella</taxon>
    </lineage>
</organism>
<protein>
    <submittedName>
        <fullName evidence="6">LLM class flavin-dependent oxidoreductase</fullName>
    </submittedName>
</protein>
<dbReference type="OrthoDB" id="9814695at2"/>
<evidence type="ECO:0000313" key="6">
    <source>
        <dbReference type="EMBL" id="TWS21930.1"/>
    </source>
</evidence>
<sequence>MTGIDWRLSVRGDSRRAGTPAARTGFRDLLDTVDAAELAGIDGILVPHDPSGDESWVVAGAALRATRHVRVTAEFSPAFGSPVYAAKVSATLQRLSRGRFGWRLRATPAAEEYRRAAEFLEVARGVWNSEPVGGNGFEGTGFDYDGEYFHVADGGFRGILSGLPFPRVEIAGDDGAALALSARLGDVHVFAERRDAPLGDRLIALRSAAAATGRTVGVALEIPVIARESDDEAWQRAERLIRQAGAVPDPADRLDHARWAGFRAAGFDDEIGLVGSYSTVAARLREYAAAGVDSVILTGRPHIEEIHRVGEHLLHLTDPSARLPRASRSEEVPA</sequence>
<keyword evidence="4" id="KW-0503">Monooxygenase</keyword>
<evidence type="ECO:0000256" key="4">
    <source>
        <dbReference type="ARBA" id="ARBA00023033"/>
    </source>
</evidence>
<dbReference type="Proteomes" id="UP000319792">
    <property type="component" value="Unassembled WGS sequence"/>
</dbReference>
<evidence type="ECO:0000259" key="5">
    <source>
        <dbReference type="Pfam" id="PF00296"/>
    </source>
</evidence>
<comment type="caution">
    <text evidence="6">The sequence shown here is derived from an EMBL/GenBank/DDBJ whole genome shotgun (WGS) entry which is preliminary data.</text>
</comment>
<dbReference type="InterPro" id="IPR050172">
    <property type="entry name" value="SsuD_RutA_monooxygenase"/>
</dbReference>
<keyword evidence="3" id="KW-0560">Oxidoreductase</keyword>
<dbReference type="AlphaFoldDB" id="A0A5C5RGQ0"/>
<dbReference type="RefSeq" id="WP_146437657.1">
    <property type="nucleotide sequence ID" value="NZ_VIGV01000014.1"/>
</dbReference>
<dbReference type="SUPFAM" id="SSF51679">
    <property type="entry name" value="Bacterial luciferase-like"/>
    <property type="match status" value="1"/>
</dbReference>
<dbReference type="Pfam" id="PF00296">
    <property type="entry name" value="Bac_luciferase"/>
    <property type="match status" value="1"/>
</dbReference>
<dbReference type="GO" id="GO:0046306">
    <property type="term" value="P:alkanesulfonate catabolic process"/>
    <property type="evidence" value="ECO:0007669"/>
    <property type="project" value="TreeGrafter"/>
</dbReference>
<keyword evidence="7" id="KW-1185">Reference proteome</keyword>
<keyword evidence="1" id="KW-0285">Flavoprotein</keyword>
<keyword evidence="2" id="KW-0288">FMN</keyword>
<dbReference type="InterPro" id="IPR011251">
    <property type="entry name" value="Luciferase-like_dom"/>
</dbReference>
<proteinExistence type="predicted"/>
<dbReference type="EMBL" id="VIGV01000014">
    <property type="protein sequence ID" value="TWS21930.1"/>
    <property type="molecule type" value="Genomic_DNA"/>
</dbReference>